<reference evidence="4 5" key="1">
    <citation type="submission" date="2015-07" db="EMBL/GenBank/DDBJ databases">
        <title>The genome of the fungus Escovopsis weberi, a specialized disease agent of ant agriculture.</title>
        <authorList>
            <person name="de Man T.J."/>
            <person name="Stajich J.E."/>
            <person name="Kubicek C.P."/>
            <person name="Chenthamara K."/>
            <person name="Atanasova L."/>
            <person name="Druzhinina I.S."/>
            <person name="Birnbaum S."/>
            <person name="Barribeau S.M."/>
            <person name="Teiling C."/>
            <person name="Suen G."/>
            <person name="Currie C."/>
            <person name="Gerardo N.M."/>
        </authorList>
    </citation>
    <scope>NUCLEOTIDE SEQUENCE [LARGE SCALE GENOMIC DNA]</scope>
</reference>
<sequence length="344" mass="37710">MPEDKGLVLLTGGTGMIGIRILQELLLAGYRVRLAVRTPSKVPRLLADPLVAPHAHRVETASVPDIAAPRAFDEAIRGVRYVVHCASPVVEPHLQGTDYEVTLFRPAERGTLEVLEAAAREGEGVRAAVITASMASIVPVMLMDEVTVYDESARVDKVTGGPYATLTAAYYESKVVAFHAVEKFIADVKPSFKIVNLLPGFVLGPNRMATRPEDDTLVANRIIMAPLLGHALPYPLPPWSAHVDDIARLHVEALALEGGHDDFVTIARAEGQPWAEAADIVRRRFPKEVEAGIFHPDVMDKAMSTKHKASAAKAEKVFGIKWKSFEEQVVDLIEHYLELKRRAE</sequence>
<dbReference type="EMBL" id="LGSR01000017">
    <property type="protein sequence ID" value="KOS20577.1"/>
    <property type="molecule type" value="Genomic_DNA"/>
</dbReference>
<comment type="caution">
    <text evidence="4">The sequence shown here is derived from an EMBL/GenBank/DDBJ whole genome shotgun (WGS) entry which is preliminary data.</text>
</comment>
<accession>A0A0M8N0E9</accession>
<proteinExistence type="inferred from homology"/>
<dbReference type="SUPFAM" id="SSF51735">
    <property type="entry name" value="NAD(P)-binding Rossmann-fold domains"/>
    <property type="match status" value="1"/>
</dbReference>
<evidence type="ECO:0000256" key="2">
    <source>
        <dbReference type="ARBA" id="ARBA00023445"/>
    </source>
</evidence>
<feature type="domain" description="NAD-dependent epimerase/dehydratase" evidence="3">
    <location>
        <begin position="8"/>
        <end position="256"/>
    </location>
</feature>
<keyword evidence="1" id="KW-0560">Oxidoreductase</keyword>
<dbReference type="PANTHER" id="PTHR10366">
    <property type="entry name" value="NAD DEPENDENT EPIMERASE/DEHYDRATASE"/>
    <property type="match status" value="1"/>
</dbReference>
<protein>
    <submittedName>
        <fullName evidence="4">Uncharacterized oxidoreductase</fullName>
    </submittedName>
</protein>
<evidence type="ECO:0000256" key="1">
    <source>
        <dbReference type="ARBA" id="ARBA00023002"/>
    </source>
</evidence>
<organism evidence="4 5">
    <name type="scientific">Escovopsis weberi</name>
    <dbReference type="NCBI Taxonomy" id="150374"/>
    <lineage>
        <taxon>Eukaryota</taxon>
        <taxon>Fungi</taxon>
        <taxon>Dikarya</taxon>
        <taxon>Ascomycota</taxon>
        <taxon>Pezizomycotina</taxon>
        <taxon>Sordariomycetes</taxon>
        <taxon>Hypocreomycetidae</taxon>
        <taxon>Hypocreales</taxon>
        <taxon>Hypocreaceae</taxon>
        <taxon>Escovopsis</taxon>
    </lineage>
</organism>
<dbReference type="GO" id="GO:0016616">
    <property type="term" value="F:oxidoreductase activity, acting on the CH-OH group of donors, NAD or NADP as acceptor"/>
    <property type="evidence" value="ECO:0007669"/>
    <property type="project" value="TreeGrafter"/>
</dbReference>
<dbReference type="InterPro" id="IPR036291">
    <property type="entry name" value="NAD(P)-bd_dom_sf"/>
</dbReference>
<keyword evidence="5" id="KW-1185">Reference proteome</keyword>
<name>A0A0M8N0E9_ESCWE</name>
<gene>
    <name evidence="4" type="ORF">ESCO_005345</name>
</gene>
<dbReference type="Gene3D" id="3.40.50.720">
    <property type="entry name" value="NAD(P)-binding Rossmann-like Domain"/>
    <property type="match status" value="1"/>
</dbReference>
<dbReference type="Pfam" id="PF01370">
    <property type="entry name" value="Epimerase"/>
    <property type="match status" value="1"/>
</dbReference>
<dbReference type="AlphaFoldDB" id="A0A0M8N0E9"/>
<dbReference type="PANTHER" id="PTHR10366:SF564">
    <property type="entry name" value="STEROL-4-ALPHA-CARBOXYLATE 3-DEHYDROGENASE, DECARBOXYLATING"/>
    <property type="match status" value="1"/>
</dbReference>
<dbReference type="Proteomes" id="UP000053831">
    <property type="component" value="Unassembled WGS sequence"/>
</dbReference>
<dbReference type="OrthoDB" id="2735536at2759"/>
<dbReference type="STRING" id="150374.A0A0M8N0E9"/>
<evidence type="ECO:0000313" key="4">
    <source>
        <dbReference type="EMBL" id="KOS20577.1"/>
    </source>
</evidence>
<dbReference type="InterPro" id="IPR050425">
    <property type="entry name" value="NAD(P)_dehydrat-like"/>
</dbReference>
<evidence type="ECO:0000259" key="3">
    <source>
        <dbReference type="Pfam" id="PF01370"/>
    </source>
</evidence>
<evidence type="ECO:0000313" key="5">
    <source>
        <dbReference type="Proteomes" id="UP000053831"/>
    </source>
</evidence>
<dbReference type="InterPro" id="IPR001509">
    <property type="entry name" value="Epimerase_deHydtase"/>
</dbReference>
<comment type="similarity">
    <text evidence="2">Belongs to the NAD(P)-dependent epimerase/dehydratase family. Dihydroflavonol-4-reductase subfamily.</text>
</comment>